<accession>A0ABW1ER99</accession>
<feature type="transmembrane region" description="Helical" evidence="1">
    <location>
        <begin position="126"/>
        <end position="146"/>
    </location>
</feature>
<feature type="transmembrane region" description="Helical" evidence="1">
    <location>
        <begin position="101"/>
        <end position="120"/>
    </location>
</feature>
<keyword evidence="1" id="KW-1133">Transmembrane helix</keyword>
<evidence type="ECO:0008006" key="4">
    <source>
        <dbReference type="Google" id="ProtNLM"/>
    </source>
</evidence>
<comment type="caution">
    <text evidence="2">The sequence shown here is derived from an EMBL/GenBank/DDBJ whole genome shotgun (WGS) entry which is preliminary data.</text>
</comment>
<evidence type="ECO:0000256" key="1">
    <source>
        <dbReference type="SAM" id="Phobius"/>
    </source>
</evidence>
<sequence>MNDTAPADLPAADALRVAEQARAAAQAPRSLPGWFGPVFATAFTLYGAGVGYASYSHAGWLSGLLAVVFAALTGALTAAAARSGGIVQRPASGHRHLMWRAFGQVAGAALVAAGLAYAAGADARGLGVAIGAAAGVAFWVTARWLNARIRREFEAR</sequence>
<organism evidence="2 3">
    <name type="scientific">Kitasatospora aburaviensis</name>
    <dbReference type="NCBI Taxonomy" id="67265"/>
    <lineage>
        <taxon>Bacteria</taxon>
        <taxon>Bacillati</taxon>
        <taxon>Actinomycetota</taxon>
        <taxon>Actinomycetes</taxon>
        <taxon>Kitasatosporales</taxon>
        <taxon>Streptomycetaceae</taxon>
        <taxon>Kitasatospora</taxon>
    </lineage>
</organism>
<dbReference type="RefSeq" id="WP_313763678.1">
    <property type="nucleotide sequence ID" value="NZ_BAAAVH010000087.1"/>
</dbReference>
<keyword evidence="1" id="KW-0812">Transmembrane</keyword>
<protein>
    <recommendedName>
        <fullName evidence="4">Integral membrane protein</fullName>
    </recommendedName>
</protein>
<evidence type="ECO:0000313" key="3">
    <source>
        <dbReference type="Proteomes" id="UP001596067"/>
    </source>
</evidence>
<dbReference type="EMBL" id="JBHSOD010000005">
    <property type="protein sequence ID" value="MFC5884582.1"/>
    <property type="molecule type" value="Genomic_DNA"/>
</dbReference>
<keyword evidence="3" id="KW-1185">Reference proteome</keyword>
<evidence type="ECO:0000313" key="2">
    <source>
        <dbReference type="EMBL" id="MFC5884582.1"/>
    </source>
</evidence>
<gene>
    <name evidence="2" type="ORF">ACFP0N_06220</name>
</gene>
<dbReference type="Proteomes" id="UP001596067">
    <property type="component" value="Unassembled WGS sequence"/>
</dbReference>
<feature type="transmembrane region" description="Helical" evidence="1">
    <location>
        <begin position="60"/>
        <end position="81"/>
    </location>
</feature>
<keyword evidence="1" id="KW-0472">Membrane</keyword>
<proteinExistence type="predicted"/>
<name>A0ABW1ER99_9ACTN</name>
<reference evidence="3" key="1">
    <citation type="journal article" date="2019" name="Int. J. Syst. Evol. Microbiol.">
        <title>The Global Catalogue of Microorganisms (GCM) 10K type strain sequencing project: providing services to taxonomists for standard genome sequencing and annotation.</title>
        <authorList>
            <consortium name="The Broad Institute Genomics Platform"/>
            <consortium name="The Broad Institute Genome Sequencing Center for Infectious Disease"/>
            <person name="Wu L."/>
            <person name="Ma J."/>
        </authorList>
    </citation>
    <scope>NUCLEOTIDE SEQUENCE [LARGE SCALE GENOMIC DNA]</scope>
    <source>
        <strain evidence="3">CGMCC 4.1469</strain>
    </source>
</reference>
<feature type="transmembrane region" description="Helical" evidence="1">
    <location>
        <begin position="34"/>
        <end position="54"/>
    </location>
</feature>